<dbReference type="InterPro" id="IPR036875">
    <property type="entry name" value="Znf_CCHC_sf"/>
</dbReference>
<dbReference type="Pfam" id="PF00665">
    <property type="entry name" value="rve"/>
    <property type="match status" value="1"/>
</dbReference>
<dbReference type="EMBL" id="KV013420">
    <property type="protein sequence ID" value="KZV23636.1"/>
    <property type="molecule type" value="Genomic_DNA"/>
</dbReference>
<feature type="region of interest" description="Disordered" evidence="2">
    <location>
        <begin position="704"/>
        <end position="739"/>
    </location>
</feature>
<dbReference type="Pfam" id="PF22936">
    <property type="entry name" value="Pol_BBD"/>
    <property type="match status" value="1"/>
</dbReference>
<dbReference type="Proteomes" id="UP000250235">
    <property type="component" value="Unassembled WGS sequence"/>
</dbReference>
<dbReference type="GO" id="GO:0003676">
    <property type="term" value="F:nucleic acid binding"/>
    <property type="evidence" value="ECO:0007669"/>
    <property type="project" value="InterPro"/>
</dbReference>
<evidence type="ECO:0000256" key="1">
    <source>
        <dbReference type="PROSITE-ProRule" id="PRU00047"/>
    </source>
</evidence>
<dbReference type="InterPro" id="IPR025724">
    <property type="entry name" value="GAG-pre-integrase_dom"/>
</dbReference>
<dbReference type="SUPFAM" id="SSF53098">
    <property type="entry name" value="Ribonuclease H-like"/>
    <property type="match status" value="1"/>
</dbReference>
<dbReference type="InterPro" id="IPR001878">
    <property type="entry name" value="Znf_CCHC"/>
</dbReference>
<keyword evidence="1" id="KW-0479">Metal-binding</keyword>
<evidence type="ECO:0000259" key="4">
    <source>
        <dbReference type="PROSITE" id="PS50994"/>
    </source>
</evidence>
<dbReference type="Pfam" id="PF25597">
    <property type="entry name" value="SH3_retrovirus"/>
    <property type="match status" value="1"/>
</dbReference>
<dbReference type="Gene3D" id="4.10.60.10">
    <property type="entry name" value="Zinc finger, CCHC-type"/>
    <property type="match status" value="1"/>
</dbReference>
<evidence type="ECO:0000313" key="5">
    <source>
        <dbReference type="EMBL" id="KZV23636.1"/>
    </source>
</evidence>
<accession>A0A2Z7AQ93</accession>
<evidence type="ECO:0000313" key="6">
    <source>
        <dbReference type="Proteomes" id="UP000250235"/>
    </source>
</evidence>
<organism evidence="5 6">
    <name type="scientific">Dorcoceras hygrometricum</name>
    <dbReference type="NCBI Taxonomy" id="472368"/>
    <lineage>
        <taxon>Eukaryota</taxon>
        <taxon>Viridiplantae</taxon>
        <taxon>Streptophyta</taxon>
        <taxon>Embryophyta</taxon>
        <taxon>Tracheophyta</taxon>
        <taxon>Spermatophyta</taxon>
        <taxon>Magnoliopsida</taxon>
        <taxon>eudicotyledons</taxon>
        <taxon>Gunneridae</taxon>
        <taxon>Pentapetalae</taxon>
        <taxon>asterids</taxon>
        <taxon>lamiids</taxon>
        <taxon>Lamiales</taxon>
        <taxon>Gesneriaceae</taxon>
        <taxon>Didymocarpoideae</taxon>
        <taxon>Trichosporeae</taxon>
        <taxon>Loxocarpinae</taxon>
        <taxon>Dorcoceras</taxon>
    </lineage>
</organism>
<protein>
    <recommendedName>
        <fullName evidence="7">Retrovirus-related Pol polyprotein from transposon TNT 1-94</fullName>
    </recommendedName>
</protein>
<reference evidence="5 6" key="1">
    <citation type="journal article" date="2015" name="Proc. Natl. Acad. Sci. U.S.A.">
        <title>The resurrection genome of Boea hygrometrica: A blueprint for survival of dehydration.</title>
        <authorList>
            <person name="Xiao L."/>
            <person name="Yang G."/>
            <person name="Zhang L."/>
            <person name="Yang X."/>
            <person name="Zhao S."/>
            <person name="Ji Z."/>
            <person name="Zhou Q."/>
            <person name="Hu M."/>
            <person name="Wang Y."/>
            <person name="Chen M."/>
            <person name="Xu Y."/>
            <person name="Jin H."/>
            <person name="Xiao X."/>
            <person name="Hu G."/>
            <person name="Bao F."/>
            <person name="Hu Y."/>
            <person name="Wan P."/>
            <person name="Li L."/>
            <person name="Deng X."/>
            <person name="Kuang T."/>
            <person name="Xiang C."/>
            <person name="Zhu J.K."/>
            <person name="Oliver M.J."/>
            <person name="He Y."/>
        </authorList>
    </citation>
    <scope>NUCLEOTIDE SEQUENCE [LARGE SCALE GENOMIC DNA]</scope>
    <source>
        <strain evidence="6">cv. XS01</strain>
    </source>
</reference>
<dbReference type="InterPro" id="IPR054722">
    <property type="entry name" value="PolX-like_BBD"/>
</dbReference>
<gene>
    <name evidence="5" type="ORF">F511_34337</name>
</gene>
<dbReference type="Pfam" id="PF00098">
    <property type="entry name" value="zf-CCHC"/>
    <property type="match status" value="1"/>
</dbReference>
<evidence type="ECO:0000256" key="2">
    <source>
        <dbReference type="SAM" id="MobiDB-lite"/>
    </source>
</evidence>
<dbReference type="InterPro" id="IPR001584">
    <property type="entry name" value="Integrase_cat-core"/>
</dbReference>
<dbReference type="OrthoDB" id="1645289at2759"/>
<keyword evidence="1" id="KW-0862">Zinc</keyword>
<dbReference type="InterPro" id="IPR012337">
    <property type="entry name" value="RNaseH-like_sf"/>
</dbReference>
<evidence type="ECO:0008006" key="7">
    <source>
        <dbReference type="Google" id="ProtNLM"/>
    </source>
</evidence>
<dbReference type="PANTHER" id="PTHR47592">
    <property type="entry name" value="PBF68 PROTEIN"/>
    <property type="match status" value="1"/>
</dbReference>
<dbReference type="PANTHER" id="PTHR47592:SF27">
    <property type="entry name" value="OS08G0421700 PROTEIN"/>
    <property type="match status" value="1"/>
</dbReference>
<keyword evidence="6" id="KW-1185">Reference proteome</keyword>
<dbReference type="Pfam" id="PF14223">
    <property type="entry name" value="Retrotran_gag_2"/>
    <property type="match status" value="1"/>
</dbReference>
<dbReference type="GO" id="GO:0015074">
    <property type="term" value="P:DNA integration"/>
    <property type="evidence" value="ECO:0007669"/>
    <property type="project" value="InterPro"/>
</dbReference>
<sequence length="739" mass="84845">MLFYLTTLNLARFLTEEVPTLKEGEQNVESVSAVEAWNHSDFLCRNYVLNGLSDALYNVFCEKKTAKELCESLARRYKTEDAGAKKFLVGRFLDFKMLDSKPVISQVQELQLILHDIHAEGMTLSESFQVAAIIEKLPSSWKNFKNYLKHKRKEMNVEELIIRLRIEEDNRNSERRLFSPNVAKANVVEHDDKYNTKRKPQPSGKDSKLGARKDTFKKKFVGKCYNCDGIGHKASDCKKPKRVREANTVDDISHDVSNINLCAVVSEVNLIGSNPKEWWIDTGATRHVCSDKEMFATLQESENGEKLYMRNSATSEIKGQGNVVLKMTSGKELTLNNVLYVPDIRKNLVSGSLLNKHDFRIIFESDKVVVSKNGMYVGRGYVSDGLFKLNVMAIKPKVNKVNPFAYLLESPYLWHGRLGHVNYDTIRRLINLKNIPTFQIDKSHKCEICVKTKQTRSSFKTIERNTEPLDLIHTDVCDLKGVQTRGGNKYFITFIDDSTRYCSVYLLKSKDEAIDKFIIYKNEVENQLNKKIKALRSDRGGEYESPFADLCAQHGIRHETTAPYSPQQNGIAERKNRTLKEMMNALLLRSGLPHNMWGEAVLTANYLLNKVPLKKQNKIPYELWKGRPPSYKYLRVWGCLAKVVIPTPKRVKIGPKTVDCIFIGYAQNSSAYRFLVYKSEFPDIHKNTIMESRNASFFKHEFPYKSRKEPSSSKRSYGQVTQDQEVDDEVRPDEARERG</sequence>
<evidence type="ECO:0000259" key="3">
    <source>
        <dbReference type="PROSITE" id="PS50158"/>
    </source>
</evidence>
<dbReference type="Gene3D" id="3.30.420.10">
    <property type="entry name" value="Ribonuclease H-like superfamily/Ribonuclease H"/>
    <property type="match status" value="1"/>
</dbReference>
<feature type="domain" description="CCHC-type" evidence="3">
    <location>
        <begin position="223"/>
        <end position="239"/>
    </location>
</feature>
<feature type="region of interest" description="Disordered" evidence="2">
    <location>
        <begin position="189"/>
        <end position="210"/>
    </location>
</feature>
<name>A0A2Z7AQ93_9LAMI</name>
<dbReference type="InterPro" id="IPR036397">
    <property type="entry name" value="RNaseH_sf"/>
</dbReference>
<dbReference type="SUPFAM" id="SSF57756">
    <property type="entry name" value="Retrovirus zinc finger-like domains"/>
    <property type="match status" value="1"/>
</dbReference>
<dbReference type="Pfam" id="PF13976">
    <property type="entry name" value="gag_pre-integrs"/>
    <property type="match status" value="1"/>
</dbReference>
<dbReference type="InterPro" id="IPR057670">
    <property type="entry name" value="SH3_retrovirus"/>
</dbReference>
<dbReference type="GO" id="GO:0008270">
    <property type="term" value="F:zinc ion binding"/>
    <property type="evidence" value="ECO:0007669"/>
    <property type="project" value="UniProtKB-KW"/>
</dbReference>
<dbReference type="AlphaFoldDB" id="A0A2Z7AQ93"/>
<keyword evidence="1" id="KW-0863">Zinc-finger</keyword>
<dbReference type="SMART" id="SM00343">
    <property type="entry name" value="ZnF_C2HC"/>
    <property type="match status" value="1"/>
</dbReference>
<proteinExistence type="predicted"/>
<dbReference type="PROSITE" id="PS50158">
    <property type="entry name" value="ZF_CCHC"/>
    <property type="match status" value="1"/>
</dbReference>
<dbReference type="PROSITE" id="PS50994">
    <property type="entry name" value="INTEGRASE"/>
    <property type="match status" value="1"/>
</dbReference>
<feature type="domain" description="Integrase catalytic" evidence="4">
    <location>
        <begin position="464"/>
        <end position="628"/>
    </location>
</feature>